<dbReference type="Gene3D" id="3.30.565.10">
    <property type="entry name" value="Histidine kinase-like ATPase, C-terminal domain"/>
    <property type="match status" value="1"/>
</dbReference>
<keyword evidence="1" id="KW-0723">Serine/threonine-protein kinase</keyword>
<proteinExistence type="predicted"/>
<reference evidence="3 4" key="1">
    <citation type="submission" date="2019-09" db="EMBL/GenBank/DDBJ databases">
        <authorList>
            <person name="Depoorter E."/>
        </authorList>
    </citation>
    <scope>NUCLEOTIDE SEQUENCE [LARGE SCALE GENOMIC DNA]</scope>
    <source>
        <strain evidence="3">LMG 30113</strain>
    </source>
</reference>
<accession>A0A6P2I321</accession>
<feature type="domain" description="Histidine kinase/HSP90-like ATPase" evidence="2">
    <location>
        <begin position="19"/>
        <end position="159"/>
    </location>
</feature>
<protein>
    <recommendedName>
        <fullName evidence="2">Histidine kinase/HSP90-like ATPase domain-containing protein</fullName>
    </recommendedName>
</protein>
<dbReference type="InterPro" id="IPR036890">
    <property type="entry name" value="HATPase_C_sf"/>
</dbReference>
<dbReference type="CDD" id="cd16936">
    <property type="entry name" value="HATPase_RsbW-like"/>
    <property type="match status" value="1"/>
</dbReference>
<evidence type="ECO:0000313" key="4">
    <source>
        <dbReference type="Proteomes" id="UP000494330"/>
    </source>
</evidence>
<evidence type="ECO:0000313" key="3">
    <source>
        <dbReference type="EMBL" id="VWB23637.1"/>
    </source>
</evidence>
<dbReference type="GO" id="GO:0004674">
    <property type="term" value="F:protein serine/threonine kinase activity"/>
    <property type="evidence" value="ECO:0007669"/>
    <property type="project" value="UniProtKB-KW"/>
</dbReference>
<dbReference type="PANTHER" id="PTHR35526:SF3">
    <property type="entry name" value="ANTI-SIGMA-F FACTOR RSBW"/>
    <property type="match status" value="1"/>
</dbReference>
<name>A0A6P2I321_9BURK</name>
<keyword evidence="1" id="KW-0808">Transferase</keyword>
<dbReference type="Proteomes" id="UP000494330">
    <property type="component" value="Unassembled WGS sequence"/>
</dbReference>
<keyword evidence="1" id="KW-0418">Kinase</keyword>
<keyword evidence="4" id="KW-1185">Reference proteome</keyword>
<dbReference type="EMBL" id="CABVQD010000002">
    <property type="protein sequence ID" value="VWB23637.1"/>
    <property type="molecule type" value="Genomic_DNA"/>
</dbReference>
<dbReference type="PANTHER" id="PTHR35526">
    <property type="entry name" value="ANTI-SIGMA-F FACTOR RSBW-RELATED"/>
    <property type="match status" value="1"/>
</dbReference>
<sequence length="170" mass="18238">MTTRQASSGRSAPPSRARFPARLDALRGIAQWVRAECGRDAAAPAWVDQLELAIVEAASNAIRHGGTATVQPCARGAYPDFGIVLALRIQPHRIVVDLFDAGQAAPDGLFDRHHPTPAFDPADIERLPERGMGLGILYACVDAVSYRRRLGINRLRLVKHDPATGGAEGA</sequence>
<dbReference type="SUPFAM" id="SSF55874">
    <property type="entry name" value="ATPase domain of HSP90 chaperone/DNA topoisomerase II/histidine kinase"/>
    <property type="match status" value="1"/>
</dbReference>
<dbReference type="Pfam" id="PF13581">
    <property type="entry name" value="HATPase_c_2"/>
    <property type="match status" value="1"/>
</dbReference>
<dbReference type="AlphaFoldDB" id="A0A6P2I321"/>
<dbReference type="InterPro" id="IPR050267">
    <property type="entry name" value="Anti-sigma-factor_SerPK"/>
</dbReference>
<gene>
    <name evidence="3" type="ORF">BPA30113_00816</name>
</gene>
<dbReference type="RefSeq" id="WP_160257516.1">
    <property type="nucleotide sequence ID" value="NZ_CABVQD010000002.1"/>
</dbReference>
<evidence type="ECO:0000256" key="1">
    <source>
        <dbReference type="ARBA" id="ARBA00022527"/>
    </source>
</evidence>
<evidence type="ECO:0000259" key="2">
    <source>
        <dbReference type="Pfam" id="PF13581"/>
    </source>
</evidence>
<dbReference type="InterPro" id="IPR003594">
    <property type="entry name" value="HATPase_dom"/>
</dbReference>
<organism evidence="3 4">
    <name type="scientific">Burkholderia paludis</name>
    <dbReference type="NCBI Taxonomy" id="1506587"/>
    <lineage>
        <taxon>Bacteria</taxon>
        <taxon>Pseudomonadati</taxon>
        <taxon>Pseudomonadota</taxon>
        <taxon>Betaproteobacteria</taxon>
        <taxon>Burkholderiales</taxon>
        <taxon>Burkholderiaceae</taxon>
        <taxon>Burkholderia</taxon>
        <taxon>Burkholderia cepacia complex</taxon>
    </lineage>
</organism>